<dbReference type="AlphaFoldDB" id="X1PF38"/>
<sequence>MFRQYIIKPAAKPQYFFCLNSQIEESEKEVEQLKEQVQVLSGLPGEKKAENLYNVQKIKVTRYTNLYDKDDDGRYEKLIVYLQPIDEDGDVVKATGSVDVQLWDLNKEADKALLGEWHVGAGELKKLWFATIVTTNYRMTYDVGEIISEYKEALTLKVRFTDYLTGKVFEEQKVIKPR</sequence>
<comment type="caution">
    <text evidence="2">The sequence shown here is derived from an EMBL/GenBank/DDBJ whole genome shotgun (WGS) entry which is preliminary data.</text>
</comment>
<evidence type="ECO:0000256" key="1">
    <source>
        <dbReference type="SAM" id="Coils"/>
    </source>
</evidence>
<reference evidence="2" key="1">
    <citation type="journal article" date="2014" name="Front. Microbiol.">
        <title>High frequency of phylogenetically diverse reductive dehalogenase-homologous genes in deep subseafloor sedimentary metagenomes.</title>
        <authorList>
            <person name="Kawai M."/>
            <person name="Futagami T."/>
            <person name="Toyoda A."/>
            <person name="Takaki Y."/>
            <person name="Nishi S."/>
            <person name="Hori S."/>
            <person name="Arai W."/>
            <person name="Tsubouchi T."/>
            <person name="Morono Y."/>
            <person name="Uchiyama I."/>
            <person name="Ito T."/>
            <person name="Fujiyama A."/>
            <person name="Inagaki F."/>
            <person name="Takami H."/>
        </authorList>
    </citation>
    <scope>NUCLEOTIDE SEQUENCE</scope>
    <source>
        <strain evidence="2">Expedition CK06-06</strain>
    </source>
</reference>
<evidence type="ECO:0000313" key="2">
    <source>
        <dbReference type="EMBL" id="GAI29494.1"/>
    </source>
</evidence>
<feature type="coiled-coil region" evidence="1">
    <location>
        <begin position="16"/>
        <end position="43"/>
    </location>
</feature>
<proteinExistence type="predicted"/>
<protein>
    <submittedName>
        <fullName evidence="2">Uncharacterized protein</fullName>
    </submittedName>
</protein>
<name>X1PF38_9ZZZZ</name>
<accession>X1PF38</accession>
<keyword evidence="1" id="KW-0175">Coiled coil</keyword>
<dbReference type="EMBL" id="BARV01015326">
    <property type="protein sequence ID" value="GAI29494.1"/>
    <property type="molecule type" value="Genomic_DNA"/>
</dbReference>
<organism evidence="2">
    <name type="scientific">marine sediment metagenome</name>
    <dbReference type="NCBI Taxonomy" id="412755"/>
    <lineage>
        <taxon>unclassified sequences</taxon>
        <taxon>metagenomes</taxon>
        <taxon>ecological metagenomes</taxon>
    </lineage>
</organism>
<gene>
    <name evidence="2" type="ORF">S06H3_26510</name>
</gene>